<dbReference type="AlphaFoldDB" id="A0A814S8I9"/>
<dbReference type="Proteomes" id="UP000663829">
    <property type="component" value="Unassembled WGS sequence"/>
</dbReference>
<dbReference type="Proteomes" id="UP000681722">
    <property type="component" value="Unassembled WGS sequence"/>
</dbReference>
<evidence type="ECO:0000256" key="2">
    <source>
        <dbReference type="ARBA" id="ARBA00022833"/>
    </source>
</evidence>
<dbReference type="EMBL" id="CAJOBA010004341">
    <property type="protein sequence ID" value="CAF3710319.1"/>
    <property type="molecule type" value="Genomic_DNA"/>
</dbReference>
<dbReference type="SMART" id="SM00184">
    <property type="entry name" value="RING"/>
    <property type="match status" value="1"/>
</dbReference>
<protein>
    <recommendedName>
        <fullName evidence="4">RING-type domain-containing protein</fullName>
    </recommendedName>
</protein>
<dbReference type="InterPro" id="IPR001841">
    <property type="entry name" value="Znf_RING"/>
</dbReference>
<dbReference type="EMBL" id="CAJNOQ010006648">
    <property type="protein sequence ID" value="CAF1142773.1"/>
    <property type="molecule type" value="Genomic_DNA"/>
</dbReference>
<dbReference type="Pfam" id="PF17123">
    <property type="entry name" value="zf-RING_11"/>
    <property type="match status" value="1"/>
</dbReference>
<evidence type="ECO:0000313" key="9">
    <source>
        <dbReference type="Proteomes" id="UP000663829"/>
    </source>
</evidence>
<dbReference type="OrthoDB" id="8062037at2759"/>
<proteinExistence type="predicted"/>
<dbReference type="InterPro" id="IPR013083">
    <property type="entry name" value="Znf_RING/FYVE/PHD"/>
</dbReference>
<dbReference type="GO" id="GO:0008270">
    <property type="term" value="F:zinc ion binding"/>
    <property type="evidence" value="ECO:0007669"/>
    <property type="project" value="UniProtKB-KW"/>
</dbReference>
<dbReference type="Proteomes" id="UP000682733">
    <property type="component" value="Unassembled WGS sequence"/>
</dbReference>
<sequence>MASPQENNCSVCLSSMTKGEELYESKCGHQFHLECIMKNPNDLCPLCRTVMGGLLKAVTMNTQARPMEQLSCESTFFLSKGQWDQRLIRIMNYDHYQNMTSDQRDRSHANDGNNSNSIRISIHALDYASEYRYTPFKIEWHSKLTDKKQGQKLVTELLKFIKDDFADLDGQEPFVTECSLTYEFHGELRDVSGTELIEKHDSGAQSTDVIYDRA</sequence>
<evidence type="ECO:0000259" key="4">
    <source>
        <dbReference type="PROSITE" id="PS50089"/>
    </source>
</evidence>
<evidence type="ECO:0000313" key="5">
    <source>
        <dbReference type="EMBL" id="CAF0934407.1"/>
    </source>
</evidence>
<accession>A0A814S8I9</accession>
<comment type="caution">
    <text evidence="6">The sequence shown here is derived from an EMBL/GenBank/DDBJ whole genome shotgun (WGS) entry which is preliminary data.</text>
</comment>
<dbReference type="SUPFAM" id="SSF57850">
    <property type="entry name" value="RING/U-box"/>
    <property type="match status" value="1"/>
</dbReference>
<evidence type="ECO:0000313" key="7">
    <source>
        <dbReference type="EMBL" id="CAF3710319.1"/>
    </source>
</evidence>
<keyword evidence="9" id="KW-1185">Reference proteome</keyword>
<evidence type="ECO:0000256" key="1">
    <source>
        <dbReference type="ARBA" id="ARBA00022771"/>
    </source>
</evidence>
<name>A0A814S8I9_9BILA</name>
<keyword evidence="1 3" id="KW-0479">Metal-binding</keyword>
<feature type="domain" description="RING-type" evidence="4">
    <location>
        <begin position="9"/>
        <end position="48"/>
    </location>
</feature>
<reference evidence="6" key="1">
    <citation type="submission" date="2021-02" db="EMBL/GenBank/DDBJ databases">
        <authorList>
            <person name="Nowell W R."/>
        </authorList>
    </citation>
    <scope>NUCLEOTIDE SEQUENCE</scope>
</reference>
<dbReference type="Proteomes" id="UP000677228">
    <property type="component" value="Unassembled WGS sequence"/>
</dbReference>
<gene>
    <name evidence="6" type="ORF">GPM918_LOCUS20774</name>
    <name evidence="5" type="ORF">OVA965_LOCUS11305</name>
    <name evidence="8" type="ORF">SRO942_LOCUS20771</name>
    <name evidence="7" type="ORF">TMI583_LOCUS11301</name>
</gene>
<keyword evidence="1 3" id="KW-0863">Zinc-finger</keyword>
<dbReference type="PROSITE" id="PS50089">
    <property type="entry name" value="ZF_RING_2"/>
    <property type="match status" value="1"/>
</dbReference>
<organism evidence="6 9">
    <name type="scientific">Didymodactylos carnosus</name>
    <dbReference type="NCBI Taxonomy" id="1234261"/>
    <lineage>
        <taxon>Eukaryota</taxon>
        <taxon>Metazoa</taxon>
        <taxon>Spiralia</taxon>
        <taxon>Gnathifera</taxon>
        <taxon>Rotifera</taxon>
        <taxon>Eurotatoria</taxon>
        <taxon>Bdelloidea</taxon>
        <taxon>Philodinida</taxon>
        <taxon>Philodinidae</taxon>
        <taxon>Didymodactylos</taxon>
    </lineage>
</organism>
<dbReference type="EMBL" id="CAJOBC010006648">
    <property type="protein sequence ID" value="CAF3906403.1"/>
    <property type="molecule type" value="Genomic_DNA"/>
</dbReference>
<evidence type="ECO:0000313" key="6">
    <source>
        <dbReference type="EMBL" id="CAF1142773.1"/>
    </source>
</evidence>
<evidence type="ECO:0000313" key="8">
    <source>
        <dbReference type="EMBL" id="CAF3906403.1"/>
    </source>
</evidence>
<dbReference type="CDD" id="cd16448">
    <property type="entry name" value="RING-H2"/>
    <property type="match status" value="1"/>
</dbReference>
<dbReference type="Gene3D" id="3.30.40.10">
    <property type="entry name" value="Zinc/RING finger domain, C3HC4 (zinc finger)"/>
    <property type="match status" value="1"/>
</dbReference>
<dbReference type="EMBL" id="CAJNOK010004339">
    <property type="protein sequence ID" value="CAF0934407.1"/>
    <property type="molecule type" value="Genomic_DNA"/>
</dbReference>
<evidence type="ECO:0000256" key="3">
    <source>
        <dbReference type="PROSITE-ProRule" id="PRU00175"/>
    </source>
</evidence>
<keyword evidence="2" id="KW-0862">Zinc</keyword>